<dbReference type="Gene3D" id="1.20.1740.10">
    <property type="entry name" value="Amino acid/polyamine transporter I"/>
    <property type="match status" value="1"/>
</dbReference>
<dbReference type="GO" id="GO:0016020">
    <property type="term" value="C:membrane"/>
    <property type="evidence" value="ECO:0007669"/>
    <property type="project" value="UniProtKB-SubCell"/>
</dbReference>
<evidence type="ECO:0000313" key="9">
    <source>
        <dbReference type="EMBL" id="KAE8660845.1"/>
    </source>
</evidence>
<keyword evidence="6 7" id="KW-0472">Membrane</keyword>
<evidence type="ECO:0000256" key="1">
    <source>
        <dbReference type="ARBA" id="ARBA00004141"/>
    </source>
</evidence>
<keyword evidence="10" id="KW-1185">Reference proteome</keyword>
<evidence type="ECO:0000256" key="7">
    <source>
        <dbReference type="SAM" id="Phobius"/>
    </source>
</evidence>
<accession>A0A6A2X1B4</accession>
<dbReference type="AlphaFoldDB" id="A0A6A2X1B4"/>
<feature type="transmembrane region" description="Helical" evidence="7">
    <location>
        <begin position="74"/>
        <end position="95"/>
    </location>
</feature>
<evidence type="ECO:0000256" key="5">
    <source>
        <dbReference type="ARBA" id="ARBA00022989"/>
    </source>
</evidence>
<feature type="transmembrane region" description="Helical" evidence="7">
    <location>
        <begin position="107"/>
        <end position="125"/>
    </location>
</feature>
<dbReference type="GO" id="GO:0015171">
    <property type="term" value="F:amino acid transmembrane transporter activity"/>
    <property type="evidence" value="ECO:0007669"/>
    <property type="project" value="TreeGrafter"/>
</dbReference>
<evidence type="ECO:0000256" key="4">
    <source>
        <dbReference type="ARBA" id="ARBA00022692"/>
    </source>
</evidence>
<evidence type="ECO:0000259" key="8">
    <source>
        <dbReference type="Pfam" id="PF00324"/>
    </source>
</evidence>
<dbReference type="EMBL" id="VEPZ02001731">
    <property type="protein sequence ID" value="KAE8660845.1"/>
    <property type="molecule type" value="Genomic_DNA"/>
</dbReference>
<organism evidence="9 10">
    <name type="scientific">Hibiscus syriacus</name>
    <name type="common">Rose of Sharon</name>
    <dbReference type="NCBI Taxonomy" id="106335"/>
    <lineage>
        <taxon>Eukaryota</taxon>
        <taxon>Viridiplantae</taxon>
        <taxon>Streptophyta</taxon>
        <taxon>Embryophyta</taxon>
        <taxon>Tracheophyta</taxon>
        <taxon>Spermatophyta</taxon>
        <taxon>Magnoliopsida</taxon>
        <taxon>eudicotyledons</taxon>
        <taxon>Gunneridae</taxon>
        <taxon>Pentapetalae</taxon>
        <taxon>rosids</taxon>
        <taxon>malvids</taxon>
        <taxon>Malvales</taxon>
        <taxon>Malvaceae</taxon>
        <taxon>Malvoideae</taxon>
        <taxon>Hibiscus</taxon>
    </lineage>
</organism>
<evidence type="ECO:0000313" key="10">
    <source>
        <dbReference type="Proteomes" id="UP000436088"/>
    </source>
</evidence>
<comment type="similarity">
    <text evidence="2">Belongs to the amino acid-polyamine-organocation (APC) superfamily. Cationic amino acid transporter (CAT) (TC 2.A.3.3) family.</text>
</comment>
<keyword evidence="5 7" id="KW-1133">Transmembrane helix</keyword>
<keyword evidence="4 7" id="KW-0812">Transmembrane</keyword>
<feature type="transmembrane region" description="Helical" evidence="7">
    <location>
        <begin position="170"/>
        <end position="189"/>
    </location>
</feature>
<dbReference type="PANTHER" id="PTHR43243:SF4">
    <property type="entry name" value="CATIONIC AMINO ACID TRANSPORTER 4"/>
    <property type="match status" value="1"/>
</dbReference>
<evidence type="ECO:0000256" key="3">
    <source>
        <dbReference type="ARBA" id="ARBA00022448"/>
    </source>
</evidence>
<proteinExistence type="inferred from homology"/>
<name>A0A6A2X1B4_HIBSY</name>
<feature type="transmembrane region" description="Helical" evidence="7">
    <location>
        <begin position="137"/>
        <end position="158"/>
    </location>
</feature>
<reference evidence="9" key="1">
    <citation type="submission" date="2019-09" db="EMBL/GenBank/DDBJ databases">
        <title>Draft genome information of white flower Hibiscus syriacus.</title>
        <authorList>
            <person name="Kim Y.-M."/>
        </authorList>
    </citation>
    <scope>NUCLEOTIDE SEQUENCE [LARGE SCALE GENOMIC DNA]</scope>
    <source>
        <strain evidence="9">YM2019G1</strain>
    </source>
</reference>
<sequence length="289" mass="31583">MYTTTLSLSLKFLCYLATDSFCSIAWICLAQSSRELPSFVFYLHYPFFASRLLCGVEDCLPSFLARQHFPGLDIIVDPCAAVLTLIVTLLLCCGIKESALEQGIATARNVFAMLFVIIVGGYLDFKTGWTGYKLPNGYFPFGVDGMLAGSATASLLILALTQLLALPRSYIITVGVVTSLIFTLMGSILPQPQILMAMARDGLLPPFFSNVNKKTQVPVNSILTTGIVATNLAFFMDVSQLTGMVPIPSSLQYSIESYMLEHDRDAQVISGEDPKILVALLYILSKNNE</sequence>
<comment type="caution">
    <text evidence="9">The sequence shown here is derived from an EMBL/GenBank/DDBJ whole genome shotgun (WGS) entry which is preliminary data.</text>
</comment>
<dbReference type="Pfam" id="PF00324">
    <property type="entry name" value="AA_permease"/>
    <property type="match status" value="1"/>
</dbReference>
<gene>
    <name evidence="9" type="ORF">F3Y22_tig00116951pilonHSYRG00957</name>
</gene>
<feature type="transmembrane region" description="Helical" evidence="7">
    <location>
        <begin position="12"/>
        <end position="32"/>
    </location>
</feature>
<keyword evidence="3" id="KW-0813">Transport</keyword>
<dbReference type="PANTHER" id="PTHR43243">
    <property type="entry name" value="INNER MEMBRANE TRANSPORTER YGJI-RELATED"/>
    <property type="match status" value="1"/>
</dbReference>
<dbReference type="Proteomes" id="UP000436088">
    <property type="component" value="Unassembled WGS sequence"/>
</dbReference>
<comment type="subcellular location">
    <subcellularLocation>
        <location evidence="1">Membrane</location>
        <topology evidence="1">Multi-pass membrane protein</topology>
    </subcellularLocation>
</comment>
<dbReference type="InterPro" id="IPR004841">
    <property type="entry name" value="AA-permease/SLC12A_dom"/>
</dbReference>
<evidence type="ECO:0000256" key="6">
    <source>
        <dbReference type="ARBA" id="ARBA00023136"/>
    </source>
</evidence>
<protein>
    <recommendedName>
        <fullName evidence="8">Amino acid permease/ SLC12A domain-containing protein</fullName>
    </recommendedName>
</protein>
<evidence type="ECO:0000256" key="2">
    <source>
        <dbReference type="ARBA" id="ARBA00008572"/>
    </source>
</evidence>
<feature type="domain" description="Amino acid permease/ SLC12A" evidence="8">
    <location>
        <begin position="144"/>
        <end position="230"/>
    </location>
</feature>